<name>A0A1I7Z928_9BILA</name>
<protein>
    <submittedName>
        <fullName evidence="3">Uncharacterized protein</fullName>
    </submittedName>
</protein>
<feature type="region of interest" description="Disordered" evidence="1">
    <location>
        <begin position="69"/>
        <end position="96"/>
    </location>
</feature>
<dbReference type="WBParaSite" id="L893_g23820.t1">
    <property type="protein sequence ID" value="L893_g23820.t1"/>
    <property type="gene ID" value="L893_g23820"/>
</dbReference>
<keyword evidence="2" id="KW-1185">Reference proteome</keyword>
<evidence type="ECO:0000313" key="2">
    <source>
        <dbReference type="Proteomes" id="UP000095287"/>
    </source>
</evidence>
<dbReference type="AlphaFoldDB" id="A0A1I7Z928"/>
<evidence type="ECO:0000313" key="3">
    <source>
        <dbReference type="WBParaSite" id="L893_g23820.t1"/>
    </source>
</evidence>
<feature type="region of interest" description="Disordered" evidence="1">
    <location>
        <begin position="1"/>
        <end position="28"/>
    </location>
</feature>
<feature type="compositionally biased region" description="Gly residues" evidence="1">
    <location>
        <begin position="87"/>
        <end position="96"/>
    </location>
</feature>
<sequence>MFPSPHRPSLASSSNHPHPNNINGVNNNGLNGYHAAAAAANGYAAARTPEQSPRLRETNANLQQVGFLREGSYGRRKRRFKESQGTGSQGSKGGIFGRQEVGNEAYSSALIIFSFLFSSELSSFSSEGWTLMSERYIPKIPQLCCPMDLMK</sequence>
<dbReference type="Proteomes" id="UP000095287">
    <property type="component" value="Unplaced"/>
</dbReference>
<accession>A0A1I7Z928</accession>
<evidence type="ECO:0000256" key="1">
    <source>
        <dbReference type="SAM" id="MobiDB-lite"/>
    </source>
</evidence>
<proteinExistence type="predicted"/>
<reference evidence="3" key="1">
    <citation type="submission" date="2016-11" db="UniProtKB">
        <authorList>
            <consortium name="WormBaseParasite"/>
        </authorList>
    </citation>
    <scope>IDENTIFICATION</scope>
</reference>
<organism evidence="2 3">
    <name type="scientific">Steinernema glaseri</name>
    <dbReference type="NCBI Taxonomy" id="37863"/>
    <lineage>
        <taxon>Eukaryota</taxon>
        <taxon>Metazoa</taxon>
        <taxon>Ecdysozoa</taxon>
        <taxon>Nematoda</taxon>
        <taxon>Chromadorea</taxon>
        <taxon>Rhabditida</taxon>
        <taxon>Tylenchina</taxon>
        <taxon>Panagrolaimomorpha</taxon>
        <taxon>Strongyloidoidea</taxon>
        <taxon>Steinernematidae</taxon>
        <taxon>Steinernema</taxon>
    </lineage>
</organism>
<feature type="compositionally biased region" description="Low complexity" evidence="1">
    <location>
        <begin position="12"/>
        <end position="28"/>
    </location>
</feature>